<protein>
    <recommendedName>
        <fullName evidence="2">DUF218 domain-containing protein</fullName>
    </recommendedName>
</protein>
<dbReference type="PATRIC" id="fig|1348334.3.peg.1780"/>
<reference evidence="3 4" key="1">
    <citation type="journal article" date="2013" name="Front. Microbiol.">
        <title>Comparative genomic analyses of the cyanobacterium, Lyngbya aestuarii BL J, a powerful hydrogen producer.</title>
        <authorList>
            <person name="Kothari A."/>
            <person name="Vaughn M."/>
            <person name="Garcia-Pichel F."/>
        </authorList>
    </citation>
    <scope>NUCLEOTIDE SEQUENCE [LARGE SCALE GENOMIC DNA]</scope>
    <source>
        <strain evidence="3 4">BL J</strain>
    </source>
</reference>
<dbReference type="PANTHER" id="PTHR30336">
    <property type="entry name" value="INNER MEMBRANE PROTEIN, PROBABLE PERMEASE"/>
    <property type="match status" value="1"/>
</dbReference>
<dbReference type="OrthoDB" id="9782395at2"/>
<keyword evidence="1" id="KW-1133">Transmembrane helix</keyword>
<dbReference type="Proteomes" id="UP000017127">
    <property type="component" value="Unassembled WGS sequence"/>
</dbReference>
<feature type="domain" description="DUF218" evidence="2">
    <location>
        <begin position="44"/>
        <end position="164"/>
    </location>
</feature>
<dbReference type="InterPro" id="IPR051599">
    <property type="entry name" value="Cell_Envelope_Assoc"/>
</dbReference>
<dbReference type="CDD" id="cd06259">
    <property type="entry name" value="YdcF-like"/>
    <property type="match status" value="1"/>
</dbReference>
<accession>U7QP68</accession>
<proteinExistence type="predicted"/>
<evidence type="ECO:0000313" key="3">
    <source>
        <dbReference type="EMBL" id="ERT08201.1"/>
    </source>
</evidence>
<name>U7QP68_9CYAN</name>
<comment type="caution">
    <text evidence="3">The sequence shown here is derived from an EMBL/GenBank/DDBJ whole genome shotgun (WGS) entry which is preliminary data.</text>
</comment>
<dbReference type="EMBL" id="AUZM01000013">
    <property type="protein sequence ID" value="ERT08201.1"/>
    <property type="molecule type" value="Genomic_DNA"/>
</dbReference>
<dbReference type="InterPro" id="IPR003848">
    <property type="entry name" value="DUF218"/>
</dbReference>
<dbReference type="AlphaFoldDB" id="U7QP68"/>
<evidence type="ECO:0000256" key="1">
    <source>
        <dbReference type="SAM" id="Phobius"/>
    </source>
</evidence>
<dbReference type="GO" id="GO:0005886">
    <property type="term" value="C:plasma membrane"/>
    <property type="evidence" value="ECO:0007669"/>
    <property type="project" value="TreeGrafter"/>
</dbReference>
<evidence type="ECO:0000259" key="2">
    <source>
        <dbReference type="Pfam" id="PF02698"/>
    </source>
</evidence>
<sequence length="227" mass="25644">MKWFQRTQSPYHWIIWAGSILLLFLISIIPVQLAIAHYQAPEPQAIFTLGGGSARELFTAQFAQANPDLDIWVSSGIPREPAMDIFRAAGVRDRRVHLDYLAVDTVTNFTSMVDEFKQRNIQHIYLITSDFHLPRSQAIATIVLGSQGITFTPVAVPTPEKEESSLRILRDMGRSILWVITGRTGASLNPRVAMTHAFKPIHDWNLHSRRTTIPTTSMVLSRRSPRS</sequence>
<dbReference type="RefSeq" id="WP_023065627.1">
    <property type="nucleotide sequence ID" value="NZ_AUZM01000013.1"/>
</dbReference>
<evidence type="ECO:0000313" key="4">
    <source>
        <dbReference type="Proteomes" id="UP000017127"/>
    </source>
</evidence>
<keyword evidence="4" id="KW-1185">Reference proteome</keyword>
<organism evidence="3 4">
    <name type="scientific">Lyngbya aestuarii BL J</name>
    <dbReference type="NCBI Taxonomy" id="1348334"/>
    <lineage>
        <taxon>Bacteria</taxon>
        <taxon>Bacillati</taxon>
        <taxon>Cyanobacteriota</taxon>
        <taxon>Cyanophyceae</taxon>
        <taxon>Oscillatoriophycideae</taxon>
        <taxon>Oscillatoriales</taxon>
        <taxon>Microcoleaceae</taxon>
        <taxon>Lyngbya</taxon>
    </lineage>
</organism>
<keyword evidence="1" id="KW-0812">Transmembrane</keyword>
<gene>
    <name evidence="3" type="ORF">M595_1826</name>
</gene>
<feature type="transmembrane region" description="Helical" evidence="1">
    <location>
        <begin position="12"/>
        <end position="35"/>
    </location>
</feature>
<dbReference type="PANTHER" id="PTHR30336:SF20">
    <property type="entry name" value="DUF218 DOMAIN-CONTAINING PROTEIN"/>
    <property type="match status" value="1"/>
</dbReference>
<dbReference type="Pfam" id="PF02698">
    <property type="entry name" value="DUF218"/>
    <property type="match status" value="1"/>
</dbReference>
<keyword evidence="1" id="KW-0472">Membrane</keyword>